<dbReference type="RefSeq" id="WP_188394402.1">
    <property type="nucleotide sequence ID" value="NZ_BMCG01000001.1"/>
</dbReference>
<comment type="caution">
    <text evidence="2">The sequence shown here is derived from an EMBL/GenBank/DDBJ whole genome shotgun (WGS) entry which is preliminary data.</text>
</comment>
<organism evidence="2 3">
    <name type="scientific">Oxalicibacterium flavum</name>
    <dbReference type="NCBI Taxonomy" id="179467"/>
    <lineage>
        <taxon>Bacteria</taxon>
        <taxon>Pseudomonadati</taxon>
        <taxon>Pseudomonadota</taxon>
        <taxon>Betaproteobacteria</taxon>
        <taxon>Burkholderiales</taxon>
        <taxon>Oxalobacteraceae</taxon>
        <taxon>Oxalicibacterium</taxon>
    </lineage>
</organism>
<dbReference type="Proteomes" id="UP000620266">
    <property type="component" value="Unassembled WGS sequence"/>
</dbReference>
<evidence type="ECO:0000256" key="1">
    <source>
        <dbReference type="SAM" id="MobiDB-lite"/>
    </source>
</evidence>
<name>A0A8J2UJC2_9BURK</name>
<feature type="region of interest" description="Disordered" evidence="1">
    <location>
        <begin position="1"/>
        <end position="52"/>
    </location>
</feature>
<reference evidence="2" key="2">
    <citation type="submission" date="2020-09" db="EMBL/GenBank/DDBJ databases">
        <authorList>
            <person name="Sun Q."/>
            <person name="Sedlacek I."/>
        </authorList>
    </citation>
    <scope>NUCLEOTIDE SEQUENCE</scope>
    <source>
        <strain evidence="2">CCM 7086</strain>
    </source>
</reference>
<feature type="compositionally biased region" description="Basic and acidic residues" evidence="1">
    <location>
        <begin position="1"/>
        <end position="10"/>
    </location>
</feature>
<proteinExistence type="predicted"/>
<gene>
    <name evidence="2" type="ORF">GCM10007205_03020</name>
</gene>
<keyword evidence="3" id="KW-1185">Reference proteome</keyword>
<protein>
    <submittedName>
        <fullName evidence="2">Uncharacterized protein</fullName>
    </submittedName>
</protein>
<dbReference type="EMBL" id="BMCG01000001">
    <property type="protein sequence ID" value="GGB97139.1"/>
    <property type="molecule type" value="Genomic_DNA"/>
</dbReference>
<reference evidence="2" key="1">
    <citation type="journal article" date="2014" name="Int. J. Syst. Evol. Microbiol.">
        <title>Complete genome sequence of Corynebacterium casei LMG S-19264T (=DSM 44701T), isolated from a smear-ripened cheese.</title>
        <authorList>
            <consortium name="US DOE Joint Genome Institute (JGI-PGF)"/>
            <person name="Walter F."/>
            <person name="Albersmeier A."/>
            <person name="Kalinowski J."/>
            <person name="Ruckert C."/>
        </authorList>
    </citation>
    <scope>NUCLEOTIDE SEQUENCE</scope>
    <source>
        <strain evidence="2">CCM 7086</strain>
    </source>
</reference>
<evidence type="ECO:0000313" key="2">
    <source>
        <dbReference type="EMBL" id="GGB97139.1"/>
    </source>
</evidence>
<sequence length="52" mass="5776">MNTDNKRPQTDLDDSSTDTDKDTIRHETIPGEKPAKSPTDKASRSTSDEDLN</sequence>
<feature type="compositionally biased region" description="Basic and acidic residues" evidence="1">
    <location>
        <begin position="18"/>
        <end position="52"/>
    </location>
</feature>
<dbReference type="AlphaFoldDB" id="A0A8J2UJC2"/>
<accession>A0A8J2UJC2</accession>
<evidence type="ECO:0000313" key="3">
    <source>
        <dbReference type="Proteomes" id="UP000620266"/>
    </source>
</evidence>